<evidence type="ECO:0000256" key="1">
    <source>
        <dbReference type="ARBA" id="ARBA00004442"/>
    </source>
</evidence>
<dbReference type="RefSeq" id="WP_158644141.1">
    <property type="nucleotide sequence ID" value="NZ_CP042431.1"/>
</dbReference>
<evidence type="ECO:0000256" key="3">
    <source>
        <dbReference type="ARBA" id="ARBA00022729"/>
    </source>
</evidence>
<keyword evidence="4" id="KW-0472">Membrane</keyword>
<dbReference type="InterPro" id="IPR011990">
    <property type="entry name" value="TPR-like_helical_dom_sf"/>
</dbReference>
<keyword evidence="9" id="KW-1185">Reference proteome</keyword>
<feature type="domain" description="RagB/SusD" evidence="6">
    <location>
        <begin position="343"/>
        <end position="489"/>
    </location>
</feature>
<evidence type="ECO:0000259" key="7">
    <source>
        <dbReference type="Pfam" id="PF14322"/>
    </source>
</evidence>
<feature type="domain" description="SusD-like N-terminal" evidence="7">
    <location>
        <begin position="106"/>
        <end position="240"/>
    </location>
</feature>
<dbReference type="EMBL" id="SGXA01000001">
    <property type="protein sequence ID" value="RZS76637.1"/>
    <property type="molecule type" value="Genomic_DNA"/>
</dbReference>
<organism evidence="8 9">
    <name type="scientific">Pseudobacter ginsenosidimutans</name>
    <dbReference type="NCBI Taxonomy" id="661488"/>
    <lineage>
        <taxon>Bacteria</taxon>
        <taxon>Pseudomonadati</taxon>
        <taxon>Bacteroidota</taxon>
        <taxon>Chitinophagia</taxon>
        <taxon>Chitinophagales</taxon>
        <taxon>Chitinophagaceae</taxon>
        <taxon>Pseudobacter</taxon>
    </lineage>
</organism>
<evidence type="ECO:0000256" key="4">
    <source>
        <dbReference type="ARBA" id="ARBA00023136"/>
    </source>
</evidence>
<evidence type="ECO:0000256" key="5">
    <source>
        <dbReference type="ARBA" id="ARBA00023237"/>
    </source>
</evidence>
<dbReference type="Gene3D" id="1.25.40.390">
    <property type="match status" value="1"/>
</dbReference>
<dbReference type="AlphaFoldDB" id="A0A4V2F2A9"/>
<proteinExistence type="inferred from homology"/>
<comment type="similarity">
    <text evidence="2">Belongs to the SusD family.</text>
</comment>
<dbReference type="InterPro" id="IPR033985">
    <property type="entry name" value="SusD-like_N"/>
</dbReference>
<dbReference type="CDD" id="cd08977">
    <property type="entry name" value="SusD"/>
    <property type="match status" value="1"/>
</dbReference>
<accession>A0A4V2F2A9</accession>
<comment type="caution">
    <text evidence="8">The sequence shown here is derived from an EMBL/GenBank/DDBJ whole genome shotgun (WGS) entry which is preliminary data.</text>
</comment>
<reference evidence="8 9" key="1">
    <citation type="submission" date="2019-02" db="EMBL/GenBank/DDBJ databases">
        <title>Genomic Encyclopedia of Type Strains, Phase IV (KMG-IV): sequencing the most valuable type-strain genomes for metagenomic binning, comparative biology and taxonomic classification.</title>
        <authorList>
            <person name="Goeker M."/>
        </authorList>
    </citation>
    <scope>NUCLEOTIDE SEQUENCE [LARGE SCALE GENOMIC DNA]</scope>
    <source>
        <strain evidence="8 9">DSM 18116</strain>
    </source>
</reference>
<keyword evidence="3" id="KW-0732">Signal</keyword>
<dbReference type="Proteomes" id="UP000293874">
    <property type="component" value="Unassembled WGS sequence"/>
</dbReference>
<comment type="subcellular location">
    <subcellularLocation>
        <location evidence="1">Cell outer membrane</location>
    </subcellularLocation>
</comment>
<evidence type="ECO:0000256" key="2">
    <source>
        <dbReference type="ARBA" id="ARBA00006275"/>
    </source>
</evidence>
<gene>
    <name evidence="8" type="ORF">EV199_2523</name>
</gene>
<evidence type="ECO:0000313" key="9">
    <source>
        <dbReference type="Proteomes" id="UP000293874"/>
    </source>
</evidence>
<protein>
    <submittedName>
        <fullName evidence="8">SusD-like starch-binding protein associating with outer membrane</fullName>
    </submittedName>
</protein>
<dbReference type="GO" id="GO:0009279">
    <property type="term" value="C:cell outer membrane"/>
    <property type="evidence" value="ECO:0007669"/>
    <property type="project" value="UniProtKB-SubCell"/>
</dbReference>
<dbReference type="Pfam" id="PF14322">
    <property type="entry name" value="SusD-like_3"/>
    <property type="match status" value="1"/>
</dbReference>
<name>A0A4V2F2A9_9BACT</name>
<dbReference type="Pfam" id="PF07980">
    <property type="entry name" value="SusD_RagB"/>
    <property type="match status" value="1"/>
</dbReference>
<evidence type="ECO:0000313" key="8">
    <source>
        <dbReference type="EMBL" id="RZS76637.1"/>
    </source>
</evidence>
<dbReference type="InterPro" id="IPR012944">
    <property type="entry name" value="SusD_RagB_dom"/>
</dbReference>
<keyword evidence="5" id="KW-0998">Cell outer membrane</keyword>
<evidence type="ECO:0000259" key="6">
    <source>
        <dbReference type="Pfam" id="PF07980"/>
    </source>
</evidence>
<dbReference type="SUPFAM" id="SSF48452">
    <property type="entry name" value="TPR-like"/>
    <property type="match status" value="1"/>
</dbReference>
<dbReference type="OrthoDB" id="629561at2"/>
<sequence>MHSTTNNILVSLFCILSISGISCKKFLASYSQNKSFIETTADLDELLVGEVYNKLDNSIPDMWFTMDDDVELGKPENVTYDGLRTMNTGYYYWQPDPAIDNEGNPINSNSIFAGLYAWIVRINTILHLIPDLREKGEPATALNRISGEAHFLRAFYYFILVNTYGKPYKPSTAANDFGVPLKTDPAIKDQFASRSSVQQVYDQIVADLLLAEQELSGANTTSTIRPNQAAVQALLSRVYLFMENYEQAVLYAGKVISNNKYRLVDLNNHIAGNNFLIRNADEVVFTMGKDPFPVLMNISQDAPANGFYRISDDLAGIYAQEDLRRQVFFIQTSKGYLKLGKKRKDLNGTNDDVSAMYLVRLSEVYLNKAEALAALGQFEEARIALQELRKRRFKPDALTPVTSEGAVLMNEIRGERRKELCFETHRWFDLRRYGVNSKYPFSKSIRHRTYTFSGSAHVDYGYYELGPYEQDAAAYIVPIPKDEIEFNQGSLTNEPRPARPRKQ</sequence>